<name>A0A8H7SB55_9FUNG</name>
<keyword evidence="2" id="KW-0732">Signal</keyword>
<organism evidence="3 4">
    <name type="scientific">Circinella minor</name>
    <dbReference type="NCBI Taxonomy" id="1195481"/>
    <lineage>
        <taxon>Eukaryota</taxon>
        <taxon>Fungi</taxon>
        <taxon>Fungi incertae sedis</taxon>
        <taxon>Mucoromycota</taxon>
        <taxon>Mucoromycotina</taxon>
        <taxon>Mucoromycetes</taxon>
        <taxon>Mucorales</taxon>
        <taxon>Lichtheimiaceae</taxon>
        <taxon>Circinella</taxon>
    </lineage>
</organism>
<proteinExistence type="predicted"/>
<dbReference type="Proteomes" id="UP000646827">
    <property type="component" value="Unassembled WGS sequence"/>
</dbReference>
<dbReference type="OrthoDB" id="10394116at2759"/>
<feature type="signal peptide" evidence="2">
    <location>
        <begin position="1"/>
        <end position="21"/>
    </location>
</feature>
<sequence>MRFSTCSVIFVALTILATVQALPTGTNDKNVLEEQDSTVTEKQNHTDKTENKLSGFNDLGDNLSNLAHGGGVNEVTSDVEEDEPETDDLDEFSDDVLLNCLEDDALEDCPDLDDFDHHDCLLLPDEDCLKKVRKFLKKYHEA</sequence>
<dbReference type="AlphaFoldDB" id="A0A8H7SB55"/>
<evidence type="ECO:0000313" key="3">
    <source>
        <dbReference type="EMBL" id="KAG2226240.1"/>
    </source>
</evidence>
<feature type="compositionally biased region" description="Acidic residues" evidence="1">
    <location>
        <begin position="77"/>
        <end position="89"/>
    </location>
</feature>
<reference evidence="3 4" key="1">
    <citation type="submission" date="2020-12" db="EMBL/GenBank/DDBJ databases">
        <title>Metabolic potential, ecology and presence of endohyphal bacteria is reflected in genomic diversity of Mucoromycotina.</title>
        <authorList>
            <person name="Muszewska A."/>
            <person name="Okrasinska A."/>
            <person name="Steczkiewicz K."/>
            <person name="Drgas O."/>
            <person name="Orlowska M."/>
            <person name="Perlinska-Lenart U."/>
            <person name="Aleksandrzak-Piekarczyk T."/>
            <person name="Szatraj K."/>
            <person name="Zielenkiewicz U."/>
            <person name="Pilsyk S."/>
            <person name="Malc E."/>
            <person name="Mieczkowski P."/>
            <person name="Kruszewska J.S."/>
            <person name="Biernat P."/>
            <person name="Pawlowska J."/>
        </authorList>
    </citation>
    <scope>NUCLEOTIDE SEQUENCE [LARGE SCALE GENOMIC DNA]</scope>
    <source>
        <strain evidence="3 4">CBS 142.35</strain>
    </source>
</reference>
<feature type="region of interest" description="Disordered" evidence="1">
    <location>
        <begin position="34"/>
        <end position="55"/>
    </location>
</feature>
<feature type="region of interest" description="Disordered" evidence="1">
    <location>
        <begin position="67"/>
        <end position="89"/>
    </location>
</feature>
<comment type="caution">
    <text evidence="3">The sequence shown here is derived from an EMBL/GenBank/DDBJ whole genome shotgun (WGS) entry which is preliminary data.</text>
</comment>
<gene>
    <name evidence="3" type="ORF">INT45_003385</name>
</gene>
<feature type="chain" id="PRO_5034458932" evidence="2">
    <location>
        <begin position="22"/>
        <end position="142"/>
    </location>
</feature>
<accession>A0A8H7SB55</accession>
<feature type="compositionally biased region" description="Basic and acidic residues" evidence="1">
    <location>
        <begin position="42"/>
        <end position="51"/>
    </location>
</feature>
<dbReference type="EMBL" id="JAEPRB010000019">
    <property type="protein sequence ID" value="KAG2226240.1"/>
    <property type="molecule type" value="Genomic_DNA"/>
</dbReference>
<evidence type="ECO:0000256" key="2">
    <source>
        <dbReference type="SAM" id="SignalP"/>
    </source>
</evidence>
<protein>
    <submittedName>
        <fullName evidence="3">Uncharacterized protein</fullName>
    </submittedName>
</protein>
<evidence type="ECO:0000313" key="4">
    <source>
        <dbReference type="Proteomes" id="UP000646827"/>
    </source>
</evidence>
<evidence type="ECO:0000256" key="1">
    <source>
        <dbReference type="SAM" id="MobiDB-lite"/>
    </source>
</evidence>
<keyword evidence="4" id="KW-1185">Reference proteome</keyword>